<reference evidence="2" key="1">
    <citation type="submission" date="2022-08" db="EMBL/GenBank/DDBJ databases">
        <title>The genomic sequence of strain Paenibacillus sp. SCIV0701.</title>
        <authorList>
            <person name="Zhao H."/>
        </authorList>
    </citation>
    <scope>NUCLEOTIDE SEQUENCE</scope>
    <source>
        <strain evidence="2">SCIV0701</strain>
    </source>
</reference>
<gene>
    <name evidence="2" type="ORF">NQZ67_18860</name>
</gene>
<accession>A0A9X2MPQ3</accession>
<keyword evidence="1" id="KW-0812">Transmembrane</keyword>
<feature type="transmembrane region" description="Helical" evidence="1">
    <location>
        <begin position="187"/>
        <end position="210"/>
    </location>
</feature>
<dbReference type="RefSeq" id="WP_257448950.1">
    <property type="nucleotide sequence ID" value="NZ_JANIPJ010000014.1"/>
</dbReference>
<protein>
    <submittedName>
        <fullName evidence="2">Uncharacterized protein</fullName>
    </submittedName>
</protein>
<dbReference type="EMBL" id="JANIPJ010000014">
    <property type="protein sequence ID" value="MCR2805948.1"/>
    <property type="molecule type" value="Genomic_DNA"/>
</dbReference>
<keyword evidence="3" id="KW-1185">Reference proteome</keyword>
<feature type="transmembrane region" description="Helical" evidence="1">
    <location>
        <begin position="84"/>
        <end position="105"/>
    </location>
</feature>
<name>A0A9X2MPQ3_9BACL</name>
<evidence type="ECO:0000313" key="2">
    <source>
        <dbReference type="EMBL" id="MCR2805948.1"/>
    </source>
</evidence>
<comment type="caution">
    <text evidence="2">The sequence shown here is derived from an EMBL/GenBank/DDBJ whole genome shotgun (WGS) entry which is preliminary data.</text>
</comment>
<organism evidence="2 3">
    <name type="scientific">Paenibacillus soyae</name>
    <dbReference type="NCBI Taxonomy" id="2969249"/>
    <lineage>
        <taxon>Bacteria</taxon>
        <taxon>Bacillati</taxon>
        <taxon>Bacillota</taxon>
        <taxon>Bacilli</taxon>
        <taxon>Bacillales</taxon>
        <taxon>Paenibacillaceae</taxon>
        <taxon>Paenibacillus</taxon>
    </lineage>
</organism>
<sequence>MNFSTIWNWQIEPLPILISLLVYFLPVIWREKRSDAYTPLYFSIYPLAKLNVPLSRYLGKSYLYDYFDEEDAEKEKKVMKIKSVYSAIIFVVVTPVFISVIWTLYLTEKQFYIVAAFVLLSILYRFIKSTYFFNHYTYIPRRKLIGTFYFLILLIFSYILIRSHLWISPLLQKKEYLKILTSAGDFILINIVINILLVAIIIPTLISIVFNKDERKKNLEGTNAYKQVGASYDSEIINENKYF</sequence>
<feature type="transmembrane region" description="Helical" evidence="1">
    <location>
        <begin position="111"/>
        <end position="127"/>
    </location>
</feature>
<dbReference type="AlphaFoldDB" id="A0A9X2MPQ3"/>
<evidence type="ECO:0000256" key="1">
    <source>
        <dbReference type="SAM" id="Phobius"/>
    </source>
</evidence>
<dbReference type="Proteomes" id="UP001141950">
    <property type="component" value="Unassembled WGS sequence"/>
</dbReference>
<keyword evidence="1" id="KW-1133">Transmembrane helix</keyword>
<evidence type="ECO:0000313" key="3">
    <source>
        <dbReference type="Proteomes" id="UP001141950"/>
    </source>
</evidence>
<proteinExistence type="predicted"/>
<feature type="transmembrane region" description="Helical" evidence="1">
    <location>
        <begin position="148"/>
        <end position="167"/>
    </location>
</feature>
<feature type="transmembrane region" description="Helical" evidence="1">
    <location>
        <begin position="6"/>
        <end position="25"/>
    </location>
</feature>
<keyword evidence="1" id="KW-0472">Membrane</keyword>